<organism evidence="3 4">
    <name type="scientific">Algoriphagus hitonicola</name>
    <dbReference type="NCBI Taxonomy" id="435880"/>
    <lineage>
        <taxon>Bacteria</taxon>
        <taxon>Pseudomonadati</taxon>
        <taxon>Bacteroidota</taxon>
        <taxon>Cytophagia</taxon>
        <taxon>Cytophagales</taxon>
        <taxon>Cyclobacteriaceae</taxon>
        <taxon>Algoriphagus</taxon>
    </lineage>
</organism>
<dbReference type="GO" id="GO:0047372">
    <property type="term" value="F:monoacylglycerol lipase activity"/>
    <property type="evidence" value="ECO:0007669"/>
    <property type="project" value="TreeGrafter"/>
</dbReference>
<dbReference type="InterPro" id="IPR000639">
    <property type="entry name" value="Epox_hydrolase-like"/>
</dbReference>
<dbReference type="STRING" id="435880.SAMN04487988_102191"/>
<dbReference type="GO" id="GO:0046464">
    <property type="term" value="P:acylglycerol catabolic process"/>
    <property type="evidence" value="ECO:0007669"/>
    <property type="project" value="TreeGrafter"/>
</dbReference>
<dbReference type="RefSeq" id="WP_092788962.1">
    <property type="nucleotide sequence ID" value="NZ_FOPC01000002.1"/>
</dbReference>
<dbReference type="Gene3D" id="1.25.40.10">
    <property type="entry name" value="Tetratricopeptide repeat domain"/>
    <property type="match status" value="1"/>
</dbReference>
<evidence type="ECO:0000259" key="2">
    <source>
        <dbReference type="Pfam" id="PF12697"/>
    </source>
</evidence>
<dbReference type="EMBL" id="FOPC01000002">
    <property type="protein sequence ID" value="SFG25329.1"/>
    <property type="molecule type" value="Genomic_DNA"/>
</dbReference>
<dbReference type="InterPro" id="IPR019734">
    <property type="entry name" value="TPR_rpt"/>
</dbReference>
<dbReference type="GO" id="GO:0016020">
    <property type="term" value="C:membrane"/>
    <property type="evidence" value="ECO:0007669"/>
    <property type="project" value="TreeGrafter"/>
</dbReference>
<gene>
    <name evidence="3" type="ORF">SAMN04487988_102191</name>
</gene>
<dbReference type="InterPro" id="IPR029058">
    <property type="entry name" value="AB_hydrolase_fold"/>
</dbReference>
<dbReference type="PANTHER" id="PTHR43798:SF5">
    <property type="entry name" value="MONOACYLGLYCEROL LIPASE ABHD6"/>
    <property type="match status" value="1"/>
</dbReference>
<proteinExistence type="predicted"/>
<accession>A0A1I2QD76</accession>
<feature type="domain" description="AB hydrolase-1" evidence="2">
    <location>
        <begin position="94"/>
        <end position="324"/>
    </location>
</feature>
<evidence type="ECO:0000313" key="4">
    <source>
        <dbReference type="Proteomes" id="UP000199642"/>
    </source>
</evidence>
<dbReference type="PANTHER" id="PTHR43798">
    <property type="entry name" value="MONOACYLGLYCEROL LIPASE"/>
    <property type="match status" value="1"/>
</dbReference>
<keyword evidence="1" id="KW-0802">TPR repeat</keyword>
<evidence type="ECO:0000313" key="3">
    <source>
        <dbReference type="EMBL" id="SFG25329.1"/>
    </source>
</evidence>
<dbReference type="Gene3D" id="3.40.50.1820">
    <property type="entry name" value="alpha/beta hydrolase"/>
    <property type="match status" value="1"/>
</dbReference>
<dbReference type="InterPro" id="IPR000073">
    <property type="entry name" value="AB_hydrolase_1"/>
</dbReference>
<name>A0A1I2QD76_9BACT</name>
<dbReference type="SUPFAM" id="SSF48452">
    <property type="entry name" value="TPR-like"/>
    <property type="match status" value="1"/>
</dbReference>
<evidence type="ECO:0000256" key="1">
    <source>
        <dbReference type="PROSITE-ProRule" id="PRU00339"/>
    </source>
</evidence>
<feature type="repeat" description="TPR" evidence="1">
    <location>
        <begin position="403"/>
        <end position="436"/>
    </location>
</feature>
<reference evidence="4" key="1">
    <citation type="submission" date="2016-10" db="EMBL/GenBank/DDBJ databases">
        <authorList>
            <person name="Varghese N."/>
            <person name="Submissions S."/>
        </authorList>
    </citation>
    <scope>NUCLEOTIDE SEQUENCE [LARGE SCALE GENOMIC DNA]</scope>
    <source>
        <strain evidence="4">DSM 19315</strain>
    </source>
</reference>
<dbReference type="PROSITE" id="PS50005">
    <property type="entry name" value="TPR"/>
    <property type="match status" value="1"/>
</dbReference>
<dbReference type="InterPro" id="IPR050266">
    <property type="entry name" value="AB_hydrolase_sf"/>
</dbReference>
<dbReference type="PRINTS" id="PR00412">
    <property type="entry name" value="EPOXHYDRLASE"/>
</dbReference>
<dbReference type="OrthoDB" id="59888at2"/>
<keyword evidence="4" id="KW-1185">Reference proteome</keyword>
<dbReference type="PRINTS" id="PR00111">
    <property type="entry name" value="ABHYDROLASE"/>
</dbReference>
<dbReference type="InterPro" id="IPR011990">
    <property type="entry name" value="TPR-like_helical_dom_sf"/>
</dbReference>
<dbReference type="SUPFAM" id="SSF53474">
    <property type="entry name" value="alpha/beta-Hydrolases"/>
    <property type="match status" value="1"/>
</dbReference>
<dbReference type="AlphaFoldDB" id="A0A1I2QD76"/>
<sequence length="455" mass="51376">MKPSTTQATHTGMPRCIGESMRRFHVALKKNYNHMKKVISIIVVLIFFAANVCLAQTKGESILVDGKSIHYLLMGDKNRKLGQPLIILESNHASNAETWNKVIDLLGKNTPVLAYDRAGIGQSDSFEELPTPENRTRQLKNLLTELNLEPPYILVGHGWGGILIKDFAQSYPEQVEGMVYLDPVDESSSFEKMVAIFDKEGWDGEKVAREYFDLRKKRFQQAPEGIKKEAQVMFDFAKGERRKSELYDFPKIPSAILAGGKQVVFMENPFEPKLSVDYLQMVNLLHKNRIAEFTTQILNSEDSEMVLLSNYSHYLHLQEPEKIASSILSKYYGDPAKKLVKAAQLYDSERFAKYLEGLEMHTASGKIPEATINMLGYDQLRKDQPAHALALFTYNLNRNPNSANVYDSMGDGLVALGKTQEAVAYYEKAVLLGEKSQHNDLGIFKKNLARVNGEK</sequence>
<dbReference type="Proteomes" id="UP000199642">
    <property type="component" value="Unassembled WGS sequence"/>
</dbReference>
<protein>
    <submittedName>
        <fullName evidence="3">Pimeloyl-ACP methyl ester carboxylesterase</fullName>
    </submittedName>
</protein>
<dbReference type="Pfam" id="PF12697">
    <property type="entry name" value="Abhydrolase_6"/>
    <property type="match status" value="1"/>
</dbReference>